<evidence type="ECO:0000313" key="1">
    <source>
        <dbReference type="EMBL" id="KAB1640887.1"/>
    </source>
</evidence>
<dbReference type="AlphaFoldDB" id="A0A6N6NN46"/>
<dbReference type="Proteomes" id="UP000468668">
    <property type="component" value="Unassembled WGS sequence"/>
</dbReference>
<dbReference type="EMBL" id="WAJR01000008">
    <property type="protein sequence ID" value="KAB1640887.1"/>
    <property type="molecule type" value="Genomic_DNA"/>
</dbReference>
<evidence type="ECO:0000313" key="2">
    <source>
        <dbReference type="Proteomes" id="UP000468668"/>
    </source>
</evidence>
<protein>
    <submittedName>
        <fullName evidence="1">Uncharacterized protein</fullName>
    </submittedName>
</protein>
<name>A0A6N6NN46_9ACTN</name>
<accession>A0A6N6NN46</accession>
<sequence length="143" mass="16116">MSGSPTLQERIDSADEEFKGLLLRLKNPSATLDEFCRLIREMTLLKFLLTEEEVTTDELLELSKISVDKLLYLHDKSVQLGHASVSCTGISSTATKKVLLILKLQRELGLQPMPADEAYKLKTTRALGENLYFRLRENGESES</sequence>
<reference evidence="1 2" key="1">
    <citation type="submission" date="2019-09" db="EMBL/GenBank/DDBJ databases">
        <title>Whole genome shotgun sequencing (WGS) of Ellagibacter isourolithinifaciens DSM 104140(T) and Adlercreutzia muris DSM 29508(T).</title>
        <authorList>
            <person name="Stoll D.A."/>
            <person name="Danylec N."/>
            <person name="Huch M."/>
        </authorList>
    </citation>
    <scope>NUCLEOTIDE SEQUENCE [LARGE SCALE GENOMIC DNA]</scope>
    <source>
        <strain evidence="1 2">DSM 104140</strain>
    </source>
</reference>
<dbReference type="RefSeq" id="WP_158049306.1">
    <property type="nucleotide sequence ID" value="NZ_DBEYPV010000160.1"/>
</dbReference>
<comment type="caution">
    <text evidence="1">The sequence shown here is derived from an EMBL/GenBank/DDBJ whole genome shotgun (WGS) entry which is preliminary data.</text>
</comment>
<keyword evidence="2" id="KW-1185">Reference proteome</keyword>
<organism evidence="1 2">
    <name type="scientific">Ellagibacter isourolithinifaciens</name>
    <dbReference type="NCBI Taxonomy" id="2137581"/>
    <lineage>
        <taxon>Bacteria</taxon>
        <taxon>Bacillati</taxon>
        <taxon>Actinomycetota</taxon>
        <taxon>Coriobacteriia</taxon>
        <taxon>Eggerthellales</taxon>
        <taxon>Eggerthellaceae</taxon>
        <taxon>Ellagibacter</taxon>
    </lineage>
</organism>
<dbReference type="GeneID" id="98657704"/>
<proteinExistence type="predicted"/>
<gene>
    <name evidence="1" type="ORF">F8C90_04705</name>
</gene>